<name>A0A9D4ZJK6_ADICA</name>
<accession>A0A9D4ZJK6</accession>
<evidence type="ECO:0000256" key="1">
    <source>
        <dbReference type="SAM" id="MobiDB-lite"/>
    </source>
</evidence>
<feature type="compositionally biased region" description="Polar residues" evidence="1">
    <location>
        <begin position="23"/>
        <end position="38"/>
    </location>
</feature>
<evidence type="ECO:0000313" key="2">
    <source>
        <dbReference type="EMBL" id="KAI5077904.1"/>
    </source>
</evidence>
<dbReference type="Proteomes" id="UP000886520">
    <property type="component" value="Chromosome 7"/>
</dbReference>
<feature type="region of interest" description="Disordered" evidence="1">
    <location>
        <begin position="1"/>
        <end position="38"/>
    </location>
</feature>
<dbReference type="AlphaFoldDB" id="A0A9D4ZJK6"/>
<reference evidence="2" key="1">
    <citation type="submission" date="2021-01" db="EMBL/GenBank/DDBJ databases">
        <title>Adiantum capillus-veneris genome.</title>
        <authorList>
            <person name="Fang Y."/>
            <person name="Liao Q."/>
        </authorList>
    </citation>
    <scope>NUCLEOTIDE SEQUENCE</scope>
    <source>
        <strain evidence="2">H3</strain>
        <tissue evidence="2">Leaf</tissue>
    </source>
</reference>
<sequence length="74" mass="7674">MELAASTSMCNSLSLHRGERSSSSEPDNDGLNSNSRASKLTVELAEGASSSSVNFLAEKSIRLSSSKSNAPGKV</sequence>
<evidence type="ECO:0000313" key="3">
    <source>
        <dbReference type="Proteomes" id="UP000886520"/>
    </source>
</evidence>
<protein>
    <submittedName>
        <fullName evidence="2">Uncharacterized protein</fullName>
    </submittedName>
</protein>
<comment type="caution">
    <text evidence="2">The sequence shown here is derived from an EMBL/GenBank/DDBJ whole genome shotgun (WGS) entry which is preliminary data.</text>
</comment>
<dbReference type="EMBL" id="JABFUD020000007">
    <property type="protein sequence ID" value="KAI5077904.1"/>
    <property type="molecule type" value="Genomic_DNA"/>
</dbReference>
<proteinExistence type="predicted"/>
<keyword evidence="3" id="KW-1185">Reference proteome</keyword>
<gene>
    <name evidence="2" type="ORF">GOP47_0007728</name>
</gene>
<organism evidence="2 3">
    <name type="scientific">Adiantum capillus-veneris</name>
    <name type="common">Maidenhair fern</name>
    <dbReference type="NCBI Taxonomy" id="13818"/>
    <lineage>
        <taxon>Eukaryota</taxon>
        <taxon>Viridiplantae</taxon>
        <taxon>Streptophyta</taxon>
        <taxon>Embryophyta</taxon>
        <taxon>Tracheophyta</taxon>
        <taxon>Polypodiopsida</taxon>
        <taxon>Polypodiidae</taxon>
        <taxon>Polypodiales</taxon>
        <taxon>Pteridineae</taxon>
        <taxon>Pteridaceae</taxon>
        <taxon>Vittarioideae</taxon>
        <taxon>Adiantum</taxon>
    </lineage>
</organism>
<feature type="compositionally biased region" description="Polar residues" evidence="1">
    <location>
        <begin position="1"/>
        <end position="14"/>
    </location>
</feature>